<keyword evidence="4" id="KW-1185">Reference proteome</keyword>
<evidence type="ECO:0000313" key="4">
    <source>
        <dbReference type="Proteomes" id="UP000194161"/>
    </source>
</evidence>
<dbReference type="EMBL" id="CP021111">
    <property type="protein sequence ID" value="ARP97492.1"/>
    <property type="molecule type" value="Genomic_DNA"/>
</dbReference>
<dbReference type="InterPro" id="IPR007055">
    <property type="entry name" value="BON_dom"/>
</dbReference>
<evidence type="ECO:0000256" key="1">
    <source>
        <dbReference type="SAM" id="SignalP"/>
    </source>
</evidence>
<organism evidence="3 4">
    <name type="scientific">Bordetella genomosp. 13</name>
    <dbReference type="NCBI Taxonomy" id="463040"/>
    <lineage>
        <taxon>Bacteria</taxon>
        <taxon>Pseudomonadati</taxon>
        <taxon>Pseudomonadota</taxon>
        <taxon>Betaproteobacteria</taxon>
        <taxon>Burkholderiales</taxon>
        <taxon>Alcaligenaceae</taxon>
        <taxon>Bordetella</taxon>
    </lineage>
</organism>
<name>A0A1W6ZJI3_9BORD</name>
<dbReference type="PANTHER" id="PTHR34606">
    <property type="entry name" value="BON DOMAIN-CONTAINING PROTEIN"/>
    <property type="match status" value="1"/>
</dbReference>
<dbReference type="Proteomes" id="UP000194161">
    <property type="component" value="Chromosome"/>
</dbReference>
<dbReference type="PROSITE" id="PS50914">
    <property type="entry name" value="BON"/>
    <property type="match status" value="1"/>
</dbReference>
<dbReference type="STRING" id="463040.CAL15_16145"/>
<dbReference type="AlphaFoldDB" id="A0A1W6ZJI3"/>
<dbReference type="OrthoDB" id="8686681at2"/>
<dbReference type="RefSeq" id="WP_086081137.1">
    <property type="nucleotide sequence ID" value="NZ_CP021111.1"/>
</dbReference>
<protein>
    <submittedName>
        <fullName evidence="3">Phospholipid-binding protein</fullName>
    </submittedName>
</protein>
<dbReference type="SMART" id="SM00749">
    <property type="entry name" value="BON"/>
    <property type="match status" value="1"/>
</dbReference>
<dbReference type="KEGG" id="bgm:CAL15_16145"/>
<dbReference type="Pfam" id="PF04972">
    <property type="entry name" value="BON"/>
    <property type="match status" value="1"/>
</dbReference>
<gene>
    <name evidence="3" type="ORF">CAL15_16145</name>
</gene>
<keyword evidence="1" id="KW-0732">Signal</keyword>
<proteinExistence type="predicted"/>
<evidence type="ECO:0000259" key="2">
    <source>
        <dbReference type="PROSITE" id="PS50914"/>
    </source>
</evidence>
<dbReference type="PANTHER" id="PTHR34606:SF16">
    <property type="entry name" value="BON DOMAIN-CONTAINING PROTEIN"/>
    <property type="match status" value="1"/>
</dbReference>
<reference evidence="3 4" key="1">
    <citation type="submission" date="2017-05" db="EMBL/GenBank/DDBJ databases">
        <title>Complete and WGS of Bordetella genogroups.</title>
        <authorList>
            <person name="Spilker T."/>
            <person name="LiPuma J."/>
        </authorList>
    </citation>
    <scope>NUCLEOTIDE SEQUENCE [LARGE SCALE GENOMIC DNA]</scope>
    <source>
        <strain evidence="3 4">AU7206</strain>
    </source>
</reference>
<feature type="domain" description="BON" evidence="2">
    <location>
        <begin position="39"/>
        <end position="107"/>
    </location>
</feature>
<evidence type="ECO:0000313" key="3">
    <source>
        <dbReference type="EMBL" id="ARP97492.1"/>
    </source>
</evidence>
<dbReference type="InterPro" id="IPR051686">
    <property type="entry name" value="Lipoprotein_DolP"/>
</dbReference>
<dbReference type="Gene3D" id="3.30.1340.30">
    <property type="match status" value="1"/>
</dbReference>
<feature type="signal peptide" evidence="1">
    <location>
        <begin position="1"/>
        <end position="24"/>
    </location>
</feature>
<accession>A0A1W6ZJI3</accession>
<feature type="chain" id="PRO_5012348484" evidence="1">
    <location>
        <begin position="25"/>
        <end position="111"/>
    </location>
</feature>
<sequence>MMTRKWMAAVLVGAGTALSATAHAADGAGEKQSVGEYVSDATISTKVRAAFVGDKALSALDIAVETNNGVVTLTGSVATAEQVNHAADVTRGVDGVKQVKNNIKVDPSKAK</sequence>
<dbReference type="InterPro" id="IPR014004">
    <property type="entry name" value="Transpt-assoc_nodulatn_dom_bac"/>
</dbReference>